<dbReference type="GO" id="GO:0005794">
    <property type="term" value="C:Golgi apparatus"/>
    <property type="evidence" value="ECO:0007669"/>
    <property type="project" value="UniProtKB-SubCell"/>
</dbReference>
<sequence>MSSEFYLLQFSSSSEPLVYWKSFRQFKKLHHFLYAFGLPESDKMRLNKKKVLLFFSLLGSVYLLLYTRQSLDVHSAAMDSKSYIQGTEQLYTRTREHKESAVHPSVLQQQRKHKWKDFFLLDSVQIMESNLDQKAAKARLVRKSKSKGGTKWLGEDNEIVGAPRDDVETDTIQKSAKKNNVTSPKKQEAKKVKEAKKPAKTYLECPQLGGLHPKDFLRWPALKKPITWFSQRDKRLVKLLAQGFVQKVDHFTRGEEMARVVLSIDSSRPLEGSRDHCRAGVCGIVKEMSDLREVAAFHLDRILGLGISQPVVTRRLQCPLLPAKYTDGSAKPVVWWDPQISLPPGTSLHLDTYLFNVAQFPSIFRQCGIQQDEICFRDNSPELKKLKLLDYFFQDMEMILTGFGKGGDSRTVNFNDLDWLPPNTLKIIASQCLPEMLLRSLHKDQEYWQSQELSSLLKLADKVHKRAQALLKYIQEHQARPKKRLV</sequence>
<dbReference type="OMA" id="IASQCLP"/>
<evidence type="ECO:0000256" key="6">
    <source>
        <dbReference type="SAM" id="MobiDB-lite"/>
    </source>
</evidence>
<evidence type="ECO:0000256" key="4">
    <source>
        <dbReference type="ARBA" id="ARBA00023034"/>
    </source>
</evidence>
<comment type="subcellular location">
    <subcellularLocation>
        <location evidence="1">Endomembrane system</location>
    </subcellularLocation>
    <subcellularLocation>
        <location evidence="2">Golgi apparatus</location>
    </subcellularLocation>
</comment>
<name>A0A401SZP3_CHIPU</name>
<dbReference type="InterPro" id="IPR029207">
    <property type="entry name" value="FAM198"/>
</dbReference>
<feature type="region of interest" description="Disordered" evidence="6">
    <location>
        <begin position="175"/>
        <end position="195"/>
    </location>
</feature>
<dbReference type="AlphaFoldDB" id="A0A401SZP3"/>
<evidence type="ECO:0000256" key="5">
    <source>
        <dbReference type="ARBA" id="ARBA00023136"/>
    </source>
</evidence>
<dbReference type="OrthoDB" id="9946602at2759"/>
<evidence type="ECO:0000313" key="8">
    <source>
        <dbReference type="Proteomes" id="UP000287033"/>
    </source>
</evidence>
<dbReference type="Pfam" id="PF15051">
    <property type="entry name" value="FAM198"/>
    <property type="match status" value="2"/>
</dbReference>
<accession>A0A401SZP3</accession>
<proteinExistence type="inferred from homology"/>
<keyword evidence="4" id="KW-0333">Golgi apparatus</keyword>
<dbReference type="PANTHER" id="PTHR15905">
    <property type="entry name" value="GOLGI-ASSOCIATED KINASE 1B-RELATED"/>
    <property type="match status" value="1"/>
</dbReference>
<dbReference type="PANTHER" id="PTHR15905:SF5">
    <property type="entry name" value="GOLGI-ASSOCIATED KINASE 1A"/>
    <property type="match status" value="1"/>
</dbReference>
<gene>
    <name evidence="7" type="ORF">chiPu_0014336</name>
</gene>
<evidence type="ECO:0000313" key="7">
    <source>
        <dbReference type="EMBL" id="GCC35848.1"/>
    </source>
</evidence>
<evidence type="ECO:0000256" key="2">
    <source>
        <dbReference type="ARBA" id="ARBA00004555"/>
    </source>
</evidence>
<evidence type="ECO:0000256" key="3">
    <source>
        <dbReference type="ARBA" id="ARBA00007691"/>
    </source>
</evidence>
<evidence type="ECO:0000256" key="1">
    <source>
        <dbReference type="ARBA" id="ARBA00004308"/>
    </source>
</evidence>
<reference evidence="7 8" key="1">
    <citation type="journal article" date="2018" name="Nat. Ecol. Evol.">
        <title>Shark genomes provide insights into elasmobranch evolution and the origin of vertebrates.</title>
        <authorList>
            <person name="Hara Y"/>
            <person name="Yamaguchi K"/>
            <person name="Onimaru K"/>
            <person name="Kadota M"/>
            <person name="Koyanagi M"/>
            <person name="Keeley SD"/>
            <person name="Tatsumi K"/>
            <person name="Tanaka K"/>
            <person name="Motone F"/>
            <person name="Kageyama Y"/>
            <person name="Nozu R"/>
            <person name="Adachi N"/>
            <person name="Nishimura O"/>
            <person name="Nakagawa R"/>
            <person name="Tanegashima C"/>
            <person name="Kiyatake I"/>
            <person name="Matsumoto R"/>
            <person name="Murakumo K"/>
            <person name="Nishida K"/>
            <person name="Terakita A"/>
            <person name="Kuratani S"/>
            <person name="Sato K"/>
            <person name="Hyodo S Kuraku.S."/>
        </authorList>
    </citation>
    <scope>NUCLEOTIDE SEQUENCE [LARGE SCALE GENOMIC DNA]</scope>
</reference>
<keyword evidence="8" id="KW-1185">Reference proteome</keyword>
<dbReference type="Proteomes" id="UP000287033">
    <property type="component" value="Unassembled WGS sequence"/>
</dbReference>
<protein>
    <submittedName>
        <fullName evidence="7">Uncharacterized protein</fullName>
    </submittedName>
</protein>
<keyword evidence="5" id="KW-0472">Membrane</keyword>
<dbReference type="EMBL" id="BEZZ01000750">
    <property type="protein sequence ID" value="GCC35848.1"/>
    <property type="molecule type" value="Genomic_DNA"/>
</dbReference>
<comment type="caution">
    <text evidence="7">The sequence shown here is derived from an EMBL/GenBank/DDBJ whole genome shotgun (WGS) entry which is preliminary data.</text>
</comment>
<comment type="similarity">
    <text evidence="3">Belongs to the GASK family.</text>
</comment>
<feature type="compositionally biased region" description="Basic and acidic residues" evidence="6">
    <location>
        <begin position="185"/>
        <end position="195"/>
    </location>
</feature>
<organism evidence="7 8">
    <name type="scientific">Chiloscyllium punctatum</name>
    <name type="common">Brownbanded bambooshark</name>
    <name type="synonym">Hemiscyllium punctatum</name>
    <dbReference type="NCBI Taxonomy" id="137246"/>
    <lineage>
        <taxon>Eukaryota</taxon>
        <taxon>Metazoa</taxon>
        <taxon>Chordata</taxon>
        <taxon>Craniata</taxon>
        <taxon>Vertebrata</taxon>
        <taxon>Chondrichthyes</taxon>
        <taxon>Elasmobranchii</taxon>
        <taxon>Galeomorphii</taxon>
        <taxon>Galeoidea</taxon>
        <taxon>Orectolobiformes</taxon>
        <taxon>Hemiscylliidae</taxon>
        <taxon>Chiloscyllium</taxon>
    </lineage>
</organism>